<evidence type="ECO:0000313" key="4">
    <source>
        <dbReference type="Proteomes" id="UP001155483"/>
    </source>
</evidence>
<dbReference type="InterPro" id="IPR050181">
    <property type="entry name" value="Cold_shock_domain"/>
</dbReference>
<reference evidence="3" key="1">
    <citation type="submission" date="2022-09" db="EMBL/GenBank/DDBJ databases">
        <authorList>
            <person name="Yuan C."/>
            <person name="Ke Z."/>
        </authorList>
    </citation>
    <scope>NUCLEOTIDE SEQUENCE</scope>
    <source>
        <strain evidence="3">LB-8</strain>
    </source>
</reference>
<organism evidence="3 4">
    <name type="scientific">Paraflavisolibacter caeni</name>
    <dbReference type="NCBI Taxonomy" id="2982496"/>
    <lineage>
        <taxon>Bacteria</taxon>
        <taxon>Pseudomonadati</taxon>
        <taxon>Bacteroidota</taxon>
        <taxon>Chitinophagia</taxon>
        <taxon>Chitinophagales</taxon>
        <taxon>Chitinophagaceae</taxon>
        <taxon>Paraflavisolibacter</taxon>
    </lineage>
</organism>
<dbReference type="RefSeq" id="WP_279299060.1">
    <property type="nucleotide sequence ID" value="NZ_JAOTIF010000022.1"/>
</dbReference>
<feature type="domain" description="CSD" evidence="2">
    <location>
        <begin position="88"/>
        <end position="149"/>
    </location>
</feature>
<dbReference type="SMART" id="SM00357">
    <property type="entry name" value="CSP"/>
    <property type="match status" value="1"/>
</dbReference>
<sequence length="157" mass="18056">MSKSGGTFNKKELEKKRAQHRQEKAEKREERRAHAQKGKSLNEMMAYLDENGNITSTPPDPSKKKVINYEEIQISVPQKTHEEPEHDVRTGVVAFFNESKGFGFINDLETEERVFVHVQHLSEPIRENDKVTFEVEMSHKGASAYNVKKVTEVSDNQ</sequence>
<dbReference type="CDD" id="cd04458">
    <property type="entry name" value="CSP_CDS"/>
    <property type="match status" value="1"/>
</dbReference>
<feature type="region of interest" description="Disordered" evidence="1">
    <location>
        <begin position="1"/>
        <end position="40"/>
    </location>
</feature>
<dbReference type="EMBL" id="JAOTIF010000022">
    <property type="protein sequence ID" value="MCU7551622.1"/>
    <property type="molecule type" value="Genomic_DNA"/>
</dbReference>
<evidence type="ECO:0000313" key="3">
    <source>
        <dbReference type="EMBL" id="MCU7551622.1"/>
    </source>
</evidence>
<keyword evidence="4" id="KW-1185">Reference proteome</keyword>
<feature type="compositionally biased region" description="Basic and acidic residues" evidence="1">
    <location>
        <begin position="9"/>
        <end position="33"/>
    </location>
</feature>
<dbReference type="GO" id="GO:0003676">
    <property type="term" value="F:nucleic acid binding"/>
    <property type="evidence" value="ECO:0007669"/>
    <property type="project" value="InterPro"/>
</dbReference>
<name>A0A9X2XZA5_9BACT</name>
<dbReference type="SUPFAM" id="SSF50249">
    <property type="entry name" value="Nucleic acid-binding proteins"/>
    <property type="match status" value="1"/>
</dbReference>
<proteinExistence type="predicted"/>
<dbReference type="PANTHER" id="PTHR11544">
    <property type="entry name" value="COLD SHOCK DOMAIN CONTAINING PROTEINS"/>
    <property type="match status" value="1"/>
</dbReference>
<dbReference type="Proteomes" id="UP001155483">
    <property type="component" value="Unassembled WGS sequence"/>
</dbReference>
<dbReference type="AlphaFoldDB" id="A0A9X2XZA5"/>
<dbReference type="PRINTS" id="PR00050">
    <property type="entry name" value="COLDSHOCK"/>
</dbReference>
<dbReference type="Gene3D" id="2.40.50.140">
    <property type="entry name" value="Nucleic acid-binding proteins"/>
    <property type="match status" value="1"/>
</dbReference>
<reference evidence="3" key="2">
    <citation type="submission" date="2023-04" db="EMBL/GenBank/DDBJ databases">
        <title>Paracnuella aquatica gen. nov., sp. nov., a member of the family Chitinophagaceae isolated from a hot spring.</title>
        <authorList>
            <person name="Wang C."/>
        </authorList>
    </citation>
    <scope>NUCLEOTIDE SEQUENCE</scope>
    <source>
        <strain evidence="3">LB-8</strain>
    </source>
</reference>
<dbReference type="InterPro" id="IPR002059">
    <property type="entry name" value="CSP_DNA-bd"/>
</dbReference>
<dbReference type="InterPro" id="IPR011129">
    <property type="entry name" value="CSD"/>
</dbReference>
<gene>
    <name evidence="3" type="ORF">OCK74_21055</name>
</gene>
<evidence type="ECO:0000256" key="1">
    <source>
        <dbReference type="SAM" id="MobiDB-lite"/>
    </source>
</evidence>
<evidence type="ECO:0000259" key="2">
    <source>
        <dbReference type="PROSITE" id="PS51857"/>
    </source>
</evidence>
<accession>A0A9X2XZA5</accession>
<dbReference type="InterPro" id="IPR012340">
    <property type="entry name" value="NA-bd_OB-fold"/>
</dbReference>
<dbReference type="GO" id="GO:0005829">
    <property type="term" value="C:cytosol"/>
    <property type="evidence" value="ECO:0007669"/>
    <property type="project" value="UniProtKB-ARBA"/>
</dbReference>
<dbReference type="Pfam" id="PF00313">
    <property type="entry name" value="CSD"/>
    <property type="match status" value="1"/>
</dbReference>
<comment type="caution">
    <text evidence="3">The sequence shown here is derived from an EMBL/GenBank/DDBJ whole genome shotgun (WGS) entry which is preliminary data.</text>
</comment>
<protein>
    <submittedName>
        <fullName evidence="3">Cold shock domain-containing protein</fullName>
    </submittedName>
</protein>
<dbReference type="PROSITE" id="PS51857">
    <property type="entry name" value="CSD_2"/>
    <property type="match status" value="1"/>
</dbReference>